<feature type="chain" id="PRO_5022187635" evidence="1">
    <location>
        <begin position="22"/>
        <end position="351"/>
    </location>
</feature>
<dbReference type="Gene3D" id="1.10.4030.10">
    <property type="entry name" value="Porin chaperone SurA, peptide-binding domain"/>
    <property type="match status" value="1"/>
</dbReference>
<dbReference type="InterPro" id="IPR046357">
    <property type="entry name" value="PPIase_dom_sf"/>
</dbReference>
<dbReference type="EC" id="5.2.1.8" evidence="2"/>
<dbReference type="PANTHER" id="PTHR47245:SF2">
    <property type="entry name" value="PEPTIDYL-PROLYL CIS-TRANS ISOMERASE HP_0175-RELATED"/>
    <property type="match status" value="1"/>
</dbReference>
<dbReference type="Proteomes" id="UP000316921">
    <property type="component" value="Chromosome"/>
</dbReference>
<keyword evidence="1" id="KW-0732">Signal</keyword>
<accession>A0A518BRM6</accession>
<name>A0A518BRM6_9BACT</name>
<reference evidence="2 3" key="1">
    <citation type="submission" date="2019-02" db="EMBL/GenBank/DDBJ databases">
        <title>Deep-cultivation of Planctomycetes and their phenomic and genomic characterization uncovers novel biology.</title>
        <authorList>
            <person name="Wiegand S."/>
            <person name="Jogler M."/>
            <person name="Boedeker C."/>
            <person name="Pinto D."/>
            <person name="Vollmers J."/>
            <person name="Rivas-Marin E."/>
            <person name="Kohn T."/>
            <person name="Peeters S.H."/>
            <person name="Heuer A."/>
            <person name="Rast P."/>
            <person name="Oberbeckmann S."/>
            <person name="Bunk B."/>
            <person name="Jeske O."/>
            <person name="Meyerdierks A."/>
            <person name="Storesund J.E."/>
            <person name="Kallscheuer N."/>
            <person name="Luecker S."/>
            <person name="Lage O.M."/>
            <person name="Pohl T."/>
            <person name="Merkel B.J."/>
            <person name="Hornburger P."/>
            <person name="Mueller R.-W."/>
            <person name="Bruemmer F."/>
            <person name="Labrenz M."/>
            <person name="Spormann A.M."/>
            <person name="Op den Camp H."/>
            <person name="Overmann J."/>
            <person name="Amann R."/>
            <person name="Jetten M.S.M."/>
            <person name="Mascher T."/>
            <person name="Medema M.H."/>
            <person name="Devos D.P."/>
            <person name="Kaster A.-K."/>
            <person name="Ovreas L."/>
            <person name="Rohde M."/>
            <person name="Galperin M.Y."/>
            <person name="Jogler C."/>
        </authorList>
    </citation>
    <scope>NUCLEOTIDE SEQUENCE [LARGE SCALE GENOMIC DNA]</scope>
    <source>
        <strain evidence="2 3">Pla133</strain>
    </source>
</reference>
<dbReference type="KEGG" id="pbap:Pla133_47330"/>
<dbReference type="InterPro" id="IPR027304">
    <property type="entry name" value="Trigger_fact/SurA_dom_sf"/>
</dbReference>
<dbReference type="AlphaFoldDB" id="A0A518BRM6"/>
<dbReference type="GO" id="GO:0003755">
    <property type="term" value="F:peptidyl-prolyl cis-trans isomerase activity"/>
    <property type="evidence" value="ECO:0007669"/>
    <property type="project" value="UniProtKB-EC"/>
</dbReference>
<evidence type="ECO:0000313" key="3">
    <source>
        <dbReference type="Proteomes" id="UP000316921"/>
    </source>
</evidence>
<keyword evidence="3" id="KW-1185">Reference proteome</keyword>
<keyword evidence="2" id="KW-0413">Isomerase</keyword>
<evidence type="ECO:0000313" key="2">
    <source>
        <dbReference type="EMBL" id="QDU69613.1"/>
    </source>
</evidence>
<dbReference type="SUPFAM" id="SSF54534">
    <property type="entry name" value="FKBP-like"/>
    <property type="match status" value="1"/>
</dbReference>
<dbReference type="InterPro" id="IPR050245">
    <property type="entry name" value="PrsA_foldase"/>
</dbReference>
<organism evidence="2 3">
    <name type="scientific">Engelhardtia mirabilis</name>
    <dbReference type="NCBI Taxonomy" id="2528011"/>
    <lineage>
        <taxon>Bacteria</taxon>
        <taxon>Pseudomonadati</taxon>
        <taxon>Planctomycetota</taxon>
        <taxon>Planctomycetia</taxon>
        <taxon>Planctomycetia incertae sedis</taxon>
        <taxon>Engelhardtia</taxon>
    </lineage>
</organism>
<feature type="signal peptide" evidence="1">
    <location>
        <begin position="1"/>
        <end position="21"/>
    </location>
</feature>
<dbReference type="Gene3D" id="3.10.50.40">
    <property type="match status" value="1"/>
</dbReference>
<dbReference type="SUPFAM" id="SSF109998">
    <property type="entry name" value="Triger factor/SurA peptide-binding domain-like"/>
    <property type="match status" value="1"/>
</dbReference>
<dbReference type="EMBL" id="CP036287">
    <property type="protein sequence ID" value="QDU69613.1"/>
    <property type="molecule type" value="Genomic_DNA"/>
</dbReference>
<proteinExistence type="predicted"/>
<protein>
    <submittedName>
        <fullName evidence="2">Chaperone SurA</fullName>
        <ecNumber evidence="2">5.2.1.8</ecNumber>
    </submittedName>
</protein>
<sequence length="351" mass="38930" precursor="true">MAPMIAASLLLVLQTAGPPVAPGAAAQGAEWIAVDGVLAVAGDRVITRQQWDRSVQMAKAQNPVATLEQEQELRFEVMRSEVMALLTAQAGEELEVPAEMVEAQVRYRREMEEDARGVVGYRDALEASGIDPLDMERATRDQLYRGQWEAYVVGDENYAGGRPEVDRFIRPGELRTVYRLAKDTLSRPETVTLQVLELNNSATGGQENSEAMAAQIFDELEAGASFREMVDLYSAAHRETDGVVENVPVPALIPALKTFIEGATPGAISEALPLVDRTGGINGVQIVRLLERQEGEPPPEFRTPTLQRKLRDQVTEQREQRLLEIRRLELARNSYSWIHPMIQPPARPQGR</sequence>
<evidence type="ECO:0000256" key="1">
    <source>
        <dbReference type="SAM" id="SignalP"/>
    </source>
</evidence>
<gene>
    <name evidence="2" type="primary">surA_3</name>
    <name evidence="2" type="ORF">Pla133_47330</name>
</gene>
<dbReference type="PANTHER" id="PTHR47245">
    <property type="entry name" value="PEPTIDYLPROLYL ISOMERASE"/>
    <property type="match status" value="1"/>
</dbReference>